<gene>
    <name evidence="2" type="primary">Dwil\GK27182</name>
    <name evidence="2" type="ORF">Dwil_GK27182</name>
</gene>
<feature type="non-terminal residue" evidence="2">
    <location>
        <position position="67"/>
    </location>
</feature>
<dbReference type="STRING" id="7260.A0A0Q9WNX7"/>
<dbReference type="InParanoid" id="A0A0Q9WNX7"/>
<accession>A0A0Q9WNX7</accession>
<keyword evidence="1" id="KW-0812">Transmembrane</keyword>
<feature type="non-terminal residue" evidence="2">
    <location>
        <position position="1"/>
    </location>
</feature>
<keyword evidence="1" id="KW-0472">Membrane</keyword>
<sequence length="67" mass="7195">HITHKTHLSKLSLTHNFCISVIVISLYYIGHIPGRPLGGRHGMVFGQIPAPPAIGNSSVPLVPGAYR</sequence>
<feature type="transmembrane region" description="Helical" evidence="1">
    <location>
        <begin position="12"/>
        <end position="30"/>
    </location>
</feature>
<evidence type="ECO:0000256" key="1">
    <source>
        <dbReference type="SAM" id="Phobius"/>
    </source>
</evidence>
<keyword evidence="3" id="KW-1185">Reference proteome</keyword>
<proteinExistence type="predicted"/>
<dbReference type="OrthoDB" id="8063756at2759"/>
<dbReference type="Proteomes" id="UP000007798">
    <property type="component" value="Unassembled WGS sequence"/>
</dbReference>
<evidence type="ECO:0000313" key="2">
    <source>
        <dbReference type="EMBL" id="KRF97552.1"/>
    </source>
</evidence>
<evidence type="ECO:0000313" key="3">
    <source>
        <dbReference type="Proteomes" id="UP000007798"/>
    </source>
</evidence>
<protein>
    <submittedName>
        <fullName evidence="2">Uncharacterized protein</fullName>
    </submittedName>
</protein>
<dbReference type="AlphaFoldDB" id="A0A0Q9WNX7"/>
<reference evidence="2 3" key="1">
    <citation type="journal article" date="2007" name="Nature">
        <title>Evolution of genes and genomes on the Drosophila phylogeny.</title>
        <authorList>
            <consortium name="Drosophila 12 Genomes Consortium"/>
            <person name="Clark A.G."/>
            <person name="Eisen M.B."/>
            <person name="Smith D.R."/>
            <person name="Bergman C.M."/>
            <person name="Oliver B."/>
            <person name="Markow T.A."/>
            <person name="Kaufman T.C."/>
            <person name="Kellis M."/>
            <person name="Gelbart W."/>
            <person name="Iyer V.N."/>
            <person name="Pollard D.A."/>
            <person name="Sackton T.B."/>
            <person name="Larracuente A.M."/>
            <person name="Singh N.D."/>
            <person name="Abad J.P."/>
            <person name="Abt D.N."/>
            <person name="Adryan B."/>
            <person name="Aguade M."/>
            <person name="Akashi H."/>
            <person name="Anderson W.W."/>
            <person name="Aquadro C.F."/>
            <person name="Ardell D.H."/>
            <person name="Arguello R."/>
            <person name="Artieri C.G."/>
            <person name="Barbash D.A."/>
            <person name="Barker D."/>
            <person name="Barsanti P."/>
            <person name="Batterham P."/>
            <person name="Batzoglou S."/>
            <person name="Begun D."/>
            <person name="Bhutkar A."/>
            <person name="Blanco E."/>
            <person name="Bosak S.A."/>
            <person name="Bradley R.K."/>
            <person name="Brand A.D."/>
            <person name="Brent M.R."/>
            <person name="Brooks A.N."/>
            <person name="Brown R.H."/>
            <person name="Butlin R.K."/>
            <person name="Caggese C."/>
            <person name="Calvi B.R."/>
            <person name="Bernardo de Carvalho A."/>
            <person name="Caspi A."/>
            <person name="Castrezana S."/>
            <person name="Celniker S.E."/>
            <person name="Chang J.L."/>
            <person name="Chapple C."/>
            <person name="Chatterji S."/>
            <person name="Chinwalla A."/>
            <person name="Civetta A."/>
            <person name="Clifton S.W."/>
            <person name="Comeron J.M."/>
            <person name="Costello J.C."/>
            <person name="Coyne J.A."/>
            <person name="Daub J."/>
            <person name="David R.G."/>
            <person name="Delcher A.L."/>
            <person name="Delehaunty K."/>
            <person name="Do C.B."/>
            <person name="Ebling H."/>
            <person name="Edwards K."/>
            <person name="Eickbush T."/>
            <person name="Evans J.D."/>
            <person name="Filipski A."/>
            <person name="Findeiss S."/>
            <person name="Freyhult E."/>
            <person name="Fulton L."/>
            <person name="Fulton R."/>
            <person name="Garcia A.C."/>
            <person name="Gardiner A."/>
            <person name="Garfield D.A."/>
            <person name="Garvin B.E."/>
            <person name="Gibson G."/>
            <person name="Gilbert D."/>
            <person name="Gnerre S."/>
            <person name="Godfrey J."/>
            <person name="Good R."/>
            <person name="Gotea V."/>
            <person name="Gravely B."/>
            <person name="Greenberg A.J."/>
            <person name="Griffiths-Jones S."/>
            <person name="Gross S."/>
            <person name="Guigo R."/>
            <person name="Gustafson E.A."/>
            <person name="Haerty W."/>
            <person name="Hahn M.W."/>
            <person name="Halligan D.L."/>
            <person name="Halpern A.L."/>
            <person name="Halter G.M."/>
            <person name="Han M.V."/>
            <person name="Heger A."/>
            <person name="Hillier L."/>
            <person name="Hinrichs A.S."/>
            <person name="Holmes I."/>
            <person name="Hoskins R.A."/>
            <person name="Hubisz M.J."/>
            <person name="Hultmark D."/>
            <person name="Huntley M.A."/>
            <person name="Jaffe D.B."/>
            <person name="Jagadeeshan S."/>
            <person name="Jeck W.R."/>
            <person name="Johnson J."/>
            <person name="Jones C.D."/>
            <person name="Jordan W.C."/>
            <person name="Karpen G.H."/>
            <person name="Kataoka E."/>
            <person name="Keightley P.D."/>
            <person name="Kheradpour P."/>
            <person name="Kirkness E.F."/>
            <person name="Koerich L.B."/>
            <person name="Kristiansen K."/>
            <person name="Kudrna D."/>
            <person name="Kulathinal R.J."/>
            <person name="Kumar S."/>
            <person name="Kwok R."/>
            <person name="Lander E."/>
            <person name="Langley C.H."/>
            <person name="Lapoint R."/>
            <person name="Lazzaro B.P."/>
            <person name="Lee S.J."/>
            <person name="Levesque L."/>
            <person name="Li R."/>
            <person name="Lin C.F."/>
            <person name="Lin M.F."/>
            <person name="Lindblad-Toh K."/>
            <person name="Llopart A."/>
            <person name="Long M."/>
            <person name="Low L."/>
            <person name="Lozovsky E."/>
            <person name="Lu J."/>
            <person name="Luo M."/>
            <person name="Machado C.A."/>
            <person name="Makalowski W."/>
            <person name="Marzo M."/>
            <person name="Matsuda M."/>
            <person name="Matzkin L."/>
            <person name="McAllister B."/>
            <person name="McBride C.S."/>
            <person name="McKernan B."/>
            <person name="McKernan K."/>
            <person name="Mendez-Lago M."/>
            <person name="Minx P."/>
            <person name="Mollenhauer M.U."/>
            <person name="Montooth K."/>
            <person name="Mount S.M."/>
            <person name="Mu X."/>
            <person name="Myers E."/>
            <person name="Negre B."/>
            <person name="Newfeld S."/>
            <person name="Nielsen R."/>
            <person name="Noor M.A."/>
            <person name="O'Grady P."/>
            <person name="Pachter L."/>
            <person name="Papaceit M."/>
            <person name="Parisi M.J."/>
            <person name="Parisi M."/>
            <person name="Parts L."/>
            <person name="Pedersen J.S."/>
            <person name="Pesole G."/>
            <person name="Phillippy A.M."/>
            <person name="Ponting C.P."/>
            <person name="Pop M."/>
            <person name="Porcelli D."/>
            <person name="Powell J.R."/>
            <person name="Prohaska S."/>
            <person name="Pruitt K."/>
            <person name="Puig M."/>
            <person name="Quesneville H."/>
            <person name="Ram K.R."/>
            <person name="Rand D."/>
            <person name="Rasmussen M.D."/>
            <person name="Reed L.K."/>
            <person name="Reenan R."/>
            <person name="Reily A."/>
            <person name="Remington K.A."/>
            <person name="Rieger T.T."/>
            <person name="Ritchie M.G."/>
            <person name="Robin C."/>
            <person name="Rogers Y.H."/>
            <person name="Rohde C."/>
            <person name="Rozas J."/>
            <person name="Rubenfield M.J."/>
            <person name="Ruiz A."/>
            <person name="Russo S."/>
            <person name="Salzberg S.L."/>
            <person name="Sanchez-Gracia A."/>
            <person name="Saranga D.J."/>
            <person name="Sato H."/>
            <person name="Schaeffer S.W."/>
            <person name="Schatz M.C."/>
            <person name="Schlenke T."/>
            <person name="Schwartz R."/>
            <person name="Segarra C."/>
            <person name="Singh R.S."/>
            <person name="Sirot L."/>
            <person name="Sirota M."/>
            <person name="Sisneros N.B."/>
            <person name="Smith C.D."/>
            <person name="Smith T.F."/>
            <person name="Spieth J."/>
            <person name="Stage D.E."/>
            <person name="Stark A."/>
            <person name="Stephan W."/>
            <person name="Strausberg R.L."/>
            <person name="Strempel S."/>
            <person name="Sturgill D."/>
            <person name="Sutton G."/>
            <person name="Sutton G.G."/>
            <person name="Tao W."/>
            <person name="Teichmann S."/>
            <person name="Tobari Y.N."/>
            <person name="Tomimura Y."/>
            <person name="Tsolas J.M."/>
            <person name="Valente V.L."/>
            <person name="Venter E."/>
            <person name="Venter J.C."/>
            <person name="Vicario S."/>
            <person name="Vieira F.G."/>
            <person name="Vilella A.J."/>
            <person name="Villasante A."/>
            <person name="Walenz B."/>
            <person name="Wang J."/>
            <person name="Wasserman M."/>
            <person name="Watts T."/>
            <person name="Wilson D."/>
            <person name="Wilson R.K."/>
            <person name="Wing R.A."/>
            <person name="Wolfner M.F."/>
            <person name="Wong A."/>
            <person name="Wong G.K."/>
            <person name="Wu C.I."/>
            <person name="Wu G."/>
            <person name="Yamamoto D."/>
            <person name="Yang H.P."/>
            <person name="Yang S.P."/>
            <person name="Yorke J.A."/>
            <person name="Yoshida K."/>
            <person name="Zdobnov E."/>
            <person name="Zhang P."/>
            <person name="Zhang Y."/>
            <person name="Zimin A.V."/>
            <person name="Baldwin J."/>
            <person name="Abdouelleil A."/>
            <person name="Abdulkadir J."/>
            <person name="Abebe A."/>
            <person name="Abera B."/>
            <person name="Abreu J."/>
            <person name="Acer S.C."/>
            <person name="Aftuck L."/>
            <person name="Alexander A."/>
            <person name="An P."/>
            <person name="Anderson E."/>
            <person name="Anderson S."/>
            <person name="Arachi H."/>
            <person name="Azer M."/>
            <person name="Bachantsang P."/>
            <person name="Barry A."/>
            <person name="Bayul T."/>
            <person name="Berlin A."/>
            <person name="Bessette D."/>
            <person name="Bloom T."/>
            <person name="Blye J."/>
            <person name="Boguslavskiy L."/>
            <person name="Bonnet C."/>
            <person name="Boukhgalter B."/>
            <person name="Bourzgui I."/>
            <person name="Brown A."/>
            <person name="Cahill P."/>
            <person name="Channer S."/>
            <person name="Cheshatsang Y."/>
            <person name="Chuda L."/>
            <person name="Citroen M."/>
            <person name="Collymore A."/>
            <person name="Cooke P."/>
            <person name="Costello M."/>
            <person name="D'Aco K."/>
            <person name="Daza R."/>
            <person name="De Haan G."/>
            <person name="DeGray S."/>
            <person name="DeMaso C."/>
            <person name="Dhargay N."/>
            <person name="Dooley K."/>
            <person name="Dooley E."/>
            <person name="Doricent M."/>
            <person name="Dorje P."/>
            <person name="Dorjee K."/>
            <person name="Dupes A."/>
            <person name="Elong R."/>
            <person name="Falk J."/>
            <person name="Farina A."/>
            <person name="Faro S."/>
            <person name="Ferguson D."/>
            <person name="Fisher S."/>
            <person name="Foley C.D."/>
            <person name="Franke A."/>
            <person name="Friedrich D."/>
            <person name="Gadbois L."/>
            <person name="Gearin G."/>
            <person name="Gearin C.R."/>
            <person name="Giannoukos G."/>
            <person name="Goode T."/>
            <person name="Graham J."/>
            <person name="Grandbois E."/>
            <person name="Grewal S."/>
            <person name="Gyaltsen K."/>
            <person name="Hafez N."/>
            <person name="Hagos B."/>
            <person name="Hall J."/>
            <person name="Henson C."/>
            <person name="Hollinger A."/>
            <person name="Honan T."/>
            <person name="Huard M.D."/>
            <person name="Hughes L."/>
            <person name="Hurhula B."/>
            <person name="Husby M.E."/>
            <person name="Kamat A."/>
            <person name="Kanga B."/>
            <person name="Kashin S."/>
            <person name="Khazanovich D."/>
            <person name="Kisner P."/>
            <person name="Lance K."/>
            <person name="Lara M."/>
            <person name="Lee W."/>
            <person name="Lennon N."/>
            <person name="Letendre F."/>
            <person name="LeVine R."/>
            <person name="Lipovsky A."/>
            <person name="Liu X."/>
            <person name="Liu J."/>
            <person name="Liu S."/>
            <person name="Lokyitsang T."/>
            <person name="Lokyitsang Y."/>
            <person name="Lubonja R."/>
            <person name="Lui A."/>
            <person name="MacDonald P."/>
            <person name="Magnisalis V."/>
            <person name="Maru K."/>
            <person name="Matthews C."/>
            <person name="McCusker W."/>
            <person name="McDonough S."/>
            <person name="Mehta T."/>
            <person name="Meldrim J."/>
            <person name="Meneus L."/>
            <person name="Mihai O."/>
            <person name="Mihalev A."/>
            <person name="Mihova T."/>
            <person name="Mittelman R."/>
            <person name="Mlenga V."/>
            <person name="Montmayeur A."/>
            <person name="Mulrain L."/>
            <person name="Navidi A."/>
            <person name="Naylor J."/>
            <person name="Negash T."/>
            <person name="Nguyen T."/>
            <person name="Nguyen N."/>
            <person name="Nicol R."/>
            <person name="Norbu C."/>
            <person name="Norbu N."/>
            <person name="Novod N."/>
            <person name="O'Neill B."/>
            <person name="Osman S."/>
            <person name="Markiewicz E."/>
            <person name="Oyono O.L."/>
            <person name="Patti C."/>
            <person name="Phunkhang P."/>
            <person name="Pierre F."/>
            <person name="Priest M."/>
            <person name="Raghuraman S."/>
            <person name="Rege F."/>
            <person name="Reyes R."/>
            <person name="Rise C."/>
            <person name="Rogov P."/>
            <person name="Ross K."/>
            <person name="Ryan E."/>
            <person name="Settipalli S."/>
            <person name="Shea T."/>
            <person name="Sherpa N."/>
            <person name="Shi L."/>
            <person name="Shih D."/>
            <person name="Sparrow T."/>
            <person name="Spaulding J."/>
            <person name="Stalker J."/>
            <person name="Stange-Thomann N."/>
            <person name="Stavropoulos S."/>
            <person name="Stone C."/>
            <person name="Strader C."/>
            <person name="Tesfaye S."/>
            <person name="Thomson T."/>
            <person name="Thoulutsang Y."/>
            <person name="Thoulutsang D."/>
            <person name="Topham K."/>
            <person name="Topping I."/>
            <person name="Tsamla T."/>
            <person name="Vassiliev H."/>
            <person name="Vo A."/>
            <person name="Wangchuk T."/>
            <person name="Wangdi T."/>
            <person name="Weiand M."/>
            <person name="Wilkinson J."/>
            <person name="Wilson A."/>
            <person name="Yadav S."/>
            <person name="Young G."/>
            <person name="Yu Q."/>
            <person name="Zembek L."/>
            <person name="Zhong D."/>
            <person name="Zimmer A."/>
            <person name="Zwirko Z."/>
            <person name="Jaffe D.B."/>
            <person name="Alvarez P."/>
            <person name="Brockman W."/>
            <person name="Butler J."/>
            <person name="Chin C."/>
            <person name="Gnerre S."/>
            <person name="Grabherr M."/>
            <person name="Kleber M."/>
            <person name="Mauceli E."/>
            <person name="MacCallum I."/>
        </authorList>
    </citation>
    <scope>NUCLEOTIDE SEQUENCE [LARGE SCALE GENOMIC DNA]</scope>
    <source>
        <strain evidence="3">Tucson 14030-0811.24</strain>
    </source>
</reference>
<dbReference type="EMBL" id="CH963846">
    <property type="protein sequence ID" value="KRF97552.1"/>
    <property type="molecule type" value="Genomic_DNA"/>
</dbReference>
<organism evidence="2 3">
    <name type="scientific">Drosophila willistoni</name>
    <name type="common">Fruit fly</name>
    <dbReference type="NCBI Taxonomy" id="7260"/>
    <lineage>
        <taxon>Eukaryota</taxon>
        <taxon>Metazoa</taxon>
        <taxon>Ecdysozoa</taxon>
        <taxon>Arthropoda</taxon>
        <taxon>Hexapoda</taxon>
        <taxon>Insecta</taxon>
        <taxon>Pterygota</taxon>
        <taxon>Neoptera</taxon>
        <taxon>Endopterygota</taxon>
        <taxon>Diptera</taxon>
        <taxon>Brachycera</taxon>
        <taxon>Muscomorpha</taxon>
        <taxon>Ephydroidea</taxon>
        <taxon>Drosophilidae</taxon>
        <taxon>Drosophila</taxon>
        <taxon>Sophophora</taxon>
    </lineage>
</organism>
<name>A0A0Q9WNX7_DROWI</name>
<keyword evidence="1" id="KW-1133">Transmembrane helix</keyword>